<gene>
    <name evidence="2" type="ORF">SERLADRAFT_431955</name>
</gene>
<organism>
    <name type="scientific">Serpula lacrymans var. lacrymans (strain S7.9)</name>
    <name type="common">Dry rot fungus</name>
    <dbReference type="NCBI Taxonomy" id="578457"/>
    <lineage>
        <taxon>Eukaryota</taxon>
        <taxon>Fungi</taxon>
        <taxon>Dikarya</taxon>
        <taxon>Basidiomycota</taxon>
        <taxon>Agaricomycotina</taxon>
        <taxon>Agaricomycetes</taxon>
        <taxon>Agaricomycetidae</taxon>
        <taxon>Boletales</taxon>
        <taxon>Coniophorineae</taxon>
        <taxon>Serpulaceae</taxon>
        <taxon>Serpula</taxon>
    </lineage>
</organism>
<feature type="coiled-coil region" evidence="1">
    <location>
        <begin position="52"/>
        <end position="79"/>
    </location>
</feature>
<dbReference type="AlphaFoldDB" id="F8NDU1"/>
<dbReference type="EMBL" id="GL945428">
    <property type="protein sequence ID" value="EGO30415.1"/>
    <property type="molecule type" value="Genomic_DNA"/>
</dbReference>
<name>F8NDU1_SERL9</name>
<reference evidence="2" key="1">
    <citation type="submission" date="2011-04" db="EMBL/GenBank/DDBJ databases">
        <title>Evolution of plant cell wall degrading machinery underlies the functional diversity of forest fungi.</title>
        <authorList>
            <consortium name="US DOE Joint Genome Institute (JGI-PGF)"/>
            <person name="Eastwood D.C."/>
            <person name="Floudas D."/>
            <person name="Binder M."/>
            <person name="Majcherczyk A."/>
            <person name="Schneider P."/>
            <person name="Aerts A."/>
            <person name="Asiegbu F.O."/>
            <person name="Baker S.E."/>
            <person name="Barry K."/>
            <person name="Bendiksby M."/>
            <person name="Blumentritt M."/>
            <person name="Coutinho P.M."/>
            <person name="Cullen D."/>
            <person name="Cullen D."/>
            <person name="Gathman A."/>
            <person name="Goodell B."/>
            <person name="Henrissat B."/>
            <person name="Ihrmark K."/>
            <person name="Kauserud H."/>
            <person name="Kohler A."/>
            <person name="LaButti K."/>
            <person name="Lapidus A."/>
            <person name="Lavin J.L."/>
            <person name="Lee Y.-H."/>
            <person name="Lindquist E."/>
            <person name="Lilly W."/>
            <person name="Lucas S."/>
            <person name="Morin E."/>
            <person name="Murat C."/>
            <person name="Oguiza J.A."/>
            <person name="Park J."/>
            <person name="Pisabarro A.G."/>
            <person name="Riley R."/>
            <person name="Rosling A."/>
            <person name="Salamov A."/>
            <person name="Schmidt O."/>
            <person name="Schmutz J."/>
            <person name="Skrede I."/>
            <person name="Stenlid J."/>
            <person name="Wiebenga A."/>
            <person name="Xie X."/>
            <person name="Kues U."/>
            <person name="Hibbett D.S."/>
            <person name="Hoffmeister D."/>
            <person name="Hogberg N."/>
            <person name="Martin F."/>
            <person name="Grigoriev I.V."/>
            <person name="Watkinson S.C."/>
        </authorList>
    </citation>
    <scope>NUCLEOTIDE SEQUENCE</scope>
    <source>
        <strain evidence="2">S7.9</strain>
    </source>
</reference>
<keyword evidence="1" id="KW-0175">Coiled coil</keyword>
<dbReference type="Proteomes" id="UP000008064">
    <property type="component" value="Unassembled WGS sequence"/>
</dbReference>
<dbReference type="HOGENOM" id="CLU_1448541_0_0_1"/>
<accession>F8NDU1</accession>
<evidence type="ECO:0000313" key="2">
    <source>
        <dbReference type="EMBL" id="EGO30415.1"/>
    </source>
</evidence>
<dbReference type="RefSeq" id="XP_007312299.1">
    <property type="nucleotide sequence ID" value="XM_007312237.1"/>
</dbReference>
<proteinExistence type="predicted"/>
<evidence type="ECO:0000256" key="1">
    <source>
        <dbReference type="SAM" id="Coils"/>
    </source>
</evidence>
<dbReference type="OrthoDB" id="3247533at2759"/>
<protein>
    <submittedName>
        <fullName evidence="2">Uncharacterized protein</fullName>
    </submittedName>
</protein>
<dbReference type="KEGG" id="sla:SERLADRAFT_431955"/>
<sequence length="187" mass="21098">MLFSPSSSTWHDTVRKYQIAADQFLETQAYQNELVGQIEGLLAKEHVHISQQHKLEGKIRRYEDNMQRLTEENALNSQNSSAAGISTIYPSDSASHAANTSQAKSVVFTHESLPRPDKYLFEVLWHFDDCKEDEDSGLTAQNPARPAMECAIRHADGTMITSNEWSAIKASTRLAQFKLEQLPLPKH</sequence>
<dbReference type="GeneID" id="18813871"/>